<protein>
    <recommendedName>
        <fullName evidence="6">DUF1909-domain-containing protein</fullName>
    </recommendedName>
</protein>
<dbReference type="InterPro" id="IPR039438">
    <property type="entry name" value="At2g23090-like_Znf"/>
</dbReference>
<dbReference type="InterPro" id="IPR007513">
    <property type="entry name" value="SERF-like_N"/>
</dbReference>
<dbReference type="AlphaFoldDB" id="A0AA38SGX5"/>
<feature type="compositionally biased region" description="Basic and acidic residues" evidence="1">
    <location>
        <begin position="11"/>
        <end position="22"/>
    </location>
</feature>
<feature type="domain" description="Small EDRK-rich factor-like N-terminal" evidence="2">
    <location>
        <begin position="3"/>
        <end position="35"/>
    </location>
</feature>
<dbReference type="Pfam" id="PF04419">
    <property type="entry name" value="SERF-like_N"/>
    <property type="match status" value="1"/>
</dbReference>
<proteinExistence type="predicted"/>
<accession>A0AA38SGX5</accession>
<evidence type="ECO:0008006" key="6">
    <source>
        <dbReference type="Google" id="ProtNLM"/>
    </source>
</evidence>
<dbReference type="EMBL" id="JANBVN010000022">
    <property type="protein sequence ID" value="KAJ9161457.1"/>
    <property type="molecule type" value="Genomic_DNA"/>
</dbReference>
<dbReference type="Pfam" id="PF12907">
    <property type="entry name" value="zf-met2"/>
    <property type="match status" value="1"/>
</dbReference>
<feature type="domain" description="At2g23090-like zinc-binding" evidence="3">
    <location>
        <begin position="38"/>
        <end position="73"/>
    </location>
</feature>
<evidence type="ECO:0000259" key="3">
    <source>
        <dbReference type="Pfam" id="PF12907"/>
    </source>
</evidence>
<evidence type="ECO:0000313" key="4">
    <source>
        <dbReference type="EMBL" id="KAJ9161457.1"/>
    </source>
</evidence>
<name>A0AA38SGX5_9PEZI</name>
<organism evidence="4 5">
    <name type="scientific">Coniochaeta hoffmannii</name>
    <dbReference type="NCBI Taxonomy" id="91930"/>
    <lineage>
        <taxon>Eukaryota</taxon>
        <taxon>Fungi</taxon>
        <taxon>Dikarya</taxon>
        <taxon>Ascomycota</taxon>
        <taxon>Pezizomycotina</taxon>
        <taxon>Sordariomycetes</taxon>
        <taxon>Sordariomycetidae</taxon>
        <taxon>Coniochaetales</taxon>
        <taxon>Coniochaetaceae</taxon>
        <taxon>Coniochaeta</taxon>
    </lineage>
</organism>
<evidence type="ECO:0000313" key="5">
    <source>
        <dbReference type="Proteomes" id="UP001174691"/>
    </source>
</evidence>
<feature type="region of interest" description="Disordered" evidence="1">
    <location>
        <begin position="1"/>
        <end position="30"/>
    </location>
</feature>
<dbReference type="Gene3D" id="4.10.1050.10">
    <property type="entry name" value="At2g23090-like"/>
    <property type="match status" value="1"/>
</dbReference>
<sequence length="78" mass="8260">MGGGNGAKAAQKRERNAKDAKGGAKSQLKVNEAAKSIQCKVCFATFLSTTREKGLAEHTLNKHNKSVAECFPGVEIKA</sequence>
<dbReference type="SUPFAM" id="SSF118359">
    <property type="entry name" value="Expressed protein At2g23090/F21P24.15"/>
    <property type="match status" value="1"/>
</dbReference>
<dbReference type="PANTHER" id="PTHR33788:SF1">
    <property type="entry name" value="ZINC-BINDING PROTEIN"/>
    <property type="match status" value="1"/>
</dbReference>
<dbReference type="Proteomes" id="UP001174691">
    <property type="component" value="Unassembled WGS sequence"/>
</dbReference>
<evidence type="ECO:0000259" key="2">
    <source>
        <dbReference type="Pfam" id="PF04419"/>
    </source>
</evidence>
<reference evidence="4" key="1">
    <citation type="submission" date="2022-07" db="EMBL/GenBank/DDBJ databases">
        <title>Fungi with potential for degradation of polypropylene.</title>
        <authorList>
            <person name="Gostincar C."/>
        </authorList>
    </citation>
    <scope>NUCLEOTIDE SEQUENCE</scope>
    <source>
        <strain evidence="4">EXF-13287</strain>
    </source>
</reference>
<dbReference type="PANTHER" id="PTHR33788">
    <property type="entry name" value="OS07G0114300 PROTEIN"/>
    <property type="match status" value="1"/>
</dbReference>
<dbReference type="InterPro" id="IPR026939">
    <property type="entry name" value="ZNF706/At2g23090_sf"/>
</dbReference>
<keyword evidence="5" id="KW-1185">Reference proteome</keyword>
<comment type="caution">
    <text evidence="4">The sequence shown here is derived from an EMBL/GenBank/DDBJ whole genome shotgun (WGS) entry which is preliminary data.</text>
</comment>
<evidence type="ECO:0000256" key="1">
    <source>
        <dbReference type="SAM" id="MobiDB-lite"/>
    </source>
</evidence>
<gene>
    <name evidence="4" type="ORF">NKR19_g2260</name>
</gene>
<dbReference type="InterPro" id="IPR039713">
    <property type="entry name" value="At2g23090-like"/>
</dbReference>